<dbReference type="AlphaFoldDB" id="A0A2J7PVE7"/>
<comment type="caution">
    <text evidence="2">The sequence shown here is derived from an EMBL/GenBank/DDBJ whole genome shotgun (WGS) entry which is preliminary data.</text>
</comment>
<name>A0A2J7PVE7_9NEOP</name>
<dbReference type="GO" id="GO:0071897">
    <property type="term" value="P:DNA biosynthetic process"/>
    <property type="evidence" value="ECO:0007669"/>
    <property type="project" value="UniProtKB-ARBA"/>
</dbReference>
<proteinExistence type="predicted"/>
<evidence type="ECO:0000313" key="3">
    <source>
        <dbReference type="Proteomes" id="UP000235965"/>
    </source>
</evidence>
<dbReference type="SUPFAM" id="SSF56672">
    <property type="entry name" value="DNA/RNA polymerases"/>
    <property type="match status" value="1"/>
</dbReference>
<dbReference type="PANTHER" id="PTHR36688:SF2">
    <property type="entry name" value="ENDONUCLEASE_EXONUCLEASE_PHOSPHATASE DOMAIN-CONTAINING PROTEIN"/>
    <property type="match status" value="1"/>
</dbReference>
<dbReference type="Pfam" id="PF00078">
    <property type="entry name" value="RVT_1"/>
    <property type="match status" value="1"/>
</dbReference>
<dbReference type="STRING" id="105785.A0A2J7PVE7"/>
<dbReference type="InterPro" id="IPR052560">
    <property type="entry name" value="RdDP_mobile_element"/>
</dbReference>
<dbReference type="PROSITE" id="PS50878">
    <property type="entry name" value="RT_POL"/>
    <property type="match status" value="1"/>
</dbReference>
<protein>
    <recommendedName>
        <fullName evidence="1">Reverse transcriptase domain-containing protein</fullName>
    </recommendedName>
</protein>
<dbReference type="EMBL" id="NEVH01020963">
    <property type="protein sequence ID" value="PNF20308.1"/>
    <property type="molecule type" value="Genomic_DNA"/>
</dbReference>
<reference evidence="2 3" key="1">
    <citation type="submission" date="2017-12" db="EMBL/GenBank/DDBJ databases">
        <title>Hemimetabolous genomes reveal molecular basis of termite eusociality.</title>
        <authorList>
            <person name="Harrison M.C."/>
            <person name="Jongepier E."/>
            <person name="Robertson H.M."/>
            <person name="Arning N."/>
            <person name="Bitard-Feildel T."/>
            <person name="Chao H."/>
            <person name="Childers C.P."/>
            <person name="Dinh H."/>
            <person name="Doddapaneni H."/>
            <person name="Dugan S."/>
            <person name="Gowin J."/>
            <person name="Greiner C."/>
            <person name="Han Y."/>
            <person name="Hu H."/>
            <person name="Hughes D.S.T."/>
            <person name="Huylmans A.-K."/>
            <person name="Kemena C."/>
            <person name="Kremer L.P.M."/>
            <person name="Lee S.L."/>
            <person name="Lopez-Ezquerra A."/>
            <person name="Mallet L."/>
            <person name="Monroy-Kuhn J.M."/>
            <person name="Moser A."/>
            <person name="Murali S.C."/>
            <person name="Muzny D.M."/>
            <person name="Otani S."/>
            <person name="Piulachs M.-D."/>
            <person name="Poelchau M."/>
            <person name="Qu J."/>
            <person name="Schaub F."/>
            <person name="Wada-Katsumata A."/>
            <person name="Worley K.C."/>
            <person name="Xie Q."/>
            <person name="Ylla G."/>
            <person name="Poulsen M."/>
            <person name="Gibbs R.A."/>
            <person name="Schal C."/>
            <person name="Richards S."/>
            <person name="Belles X."/>
            <person name="Korb J."/>
            <person name="Bornberg-Bauer E."/>
        </authorList>
    </citation>
    <scope>NUCLEOTIDE SEQUENCE [LARGE SCALE GENOMIC DNA]</scope>
    <source>
        <tissue evidence="2">Whole body</tissue>
    </source>
</reference>
<organism evidence="2 3">
    <name type="scientific">Cryptotermes secundus</name>
    <dbReference type="NCBI Taxonomy" id="105785"/>
    <lineage>
        <taxon>Eukaryota</taxon>
        <taxon>Metazoa</taxon>
        <taxon>Ecdysozoa</taxon>
        <taxon>Arthropoda</taxon>
        <taxon>Hexapoda</taxon>
        <taxon>Insecta</taxon>
        <taxon>Pterygota</taxon>
        <taxon>Neoptera</taxon>
        <taxon>Polyneoptera</taxon>
        <taxon>Dictyoptera</taxon>
        <taxon>Blattodea</taxon>
        <taxon>Blattoidea</taxon>
        <taxon>Termitoidae</taxon>
        <taxon>Kalotermitidae</taxon>
        <taxon>Cryptotermitinae</taxon>
        <taxon>Cryptotermes</taxon>
    </lineage>
</organism>
<evidence type="ECO:0000313" key="2">
    <source>
        <dbReference type="EMBL" id="PNF20308.1"/>
    </source>
</evidence>
<keyword evidence="3" id="KW-1185">Reference proteome</keyword>
<dbReference type="OrthoDB" id="7701509at2759"/>
<dbReference type="Proteomes" id="UP000235965">
    <property type="component" value="Unassembled WGS sequence"/>
</dbReference>
<sequence length="700" mass="80849">MKRFSIESSLDLSSDHTPLLVTLYSHIIEKEKGPSLYNKRTNWNYFREKLDEIIAIDIPLKTAMDIETAVENLTKAIQTAAWQATPVQQDIHCKEECPVVVKQKIAEKRKARKRWQLTRAQPDKQKLNKLTKDLKSLLQKLKDDSVQTYLAGLTATTATDYSLWKATKRLKRPQQSIPPVKTSDDKWARSNEQKAMAFAKHLQNVFLPNDIESTLEDQQAINRVLAAPHQMAPPIKKFKIKEVRQVIQKEINANKAPGYDITTGKVLQEVSEKCFHVITMIFNSVLRVEHFPIQWKIAQIIMVPKPAKNPREIASYRPISLLPVLSKVLEKLLLKRLTPILEEQKLIPSHQFGFRSKHGTIEQVHRVVKEASTALEEKKFCTAAFLDISQAFDKVWHQGLCYKLKSNLPHNMFSILKSYLTQRYFFVKHEDFYTEIYPILAGVPQGSVLGPLLYLLYTADLPTTEMTMTATYADDTAVLATHTDPATASRCLQENLHDMQKWLRKWKIKVNESKSVQVTFTMKKGQCPPVTLNDSQLPQADEAKYLGIHLDRRLTWRKHIFSKRKQLGLKTRQLYWIIGRRSQLSLNSKLLLYKAILKPIWTYGISLWGTASNSNLEILQRFQNKILREIVDAPWYVPNTVLHKDLSVSTVREEIKKCSAKYSRRLQVHPNELAASLLTHEDEVRRLKRFKPSDLSDRFS</sequence>
<dbReference type="InterPro" id="IPR043502">
    <property type="entry name" value="DNA/RNA_pol_sf"/>
</dbReference>
<dbReference type="InParanoid" id="A0A2J7PVE7"/>
<dbReference type="PANTHER" id="PTHR36688">
    <property type="entry name" value="ENDO/EXONUCLEASE/PHOSPHATASE DOMAIN-CONTAINING PROTEIN"/>
    <property type="match status" value="1"/>
</dbReference>
<dbReference type="InterPro" id="IPR000477">
    <property type="entry name" value="RT_dom"/>
</dbReference>
<feature type="domain" description="Reverse transcriptase" evidence="1">
    <location>
        <begin position="284"/>
        <end position="550"/>
    </location>
</feature>
<accession>A0A2J7PVE7</accession>
<dbReference type="CDD" id="cd01650">
    <property type="entry name" value="RT_nLTR_like"/>
    <property type="match status" value="1"/>
</dbReference>
<evidence type="ECO:0000259" key="1">
    <source>
        <dbReference type="PROSITE" id="PS50878"/>
    </source>
</evidence>
<gene>
    <name evidence="2" type="ORF">B7P43_G13697</name>
</gene>